<evidence type="ECO:0000313" key="3">
    <source>
        <dbReference type="EMBL" id="MDT0337694.1"/>
    </source>
</evidence>
<dbReference type="EMBL" id="JAVRAA010000005">
    <property type="protein sequence ID" value="MDT0337694.1"/>
    <property type="molecule type" value="Genomic_DNA"/>
</dbReference>
<dbReference type="Pfam" id="PF04752">
    <property type="entry name" value="ChaC"/>
    <property type="match status" value="1"/>
</dbReference>
<dbReference type="CDD" id="cd06661">
    <property type="entry name" value="GGCT_like"/>
    <property type="match status" value="1"/>
</dbReference>
<evidence type="ECO:0000256" key="1">
    <source>
        <dbReference type="ARBA" id="ARBA00012344"/>
    </source>
</evidence>
<dbReference type="EC" id="4.3.2.7" evidence="1"/>
<dbReference type="PANTHER" id="PTHR12192:SF2">
    <property type="entry name" value="GLUTATHIONE-SPECIFIC GAMMA-GLUTAMYLCYCLOTRANSFERASE 2"/>
    <property type="match status" value="1"/>
</dbReference>
<accession>A0AAE4GB31</accession>
<dbReference type="InterPro" id="IPR036568">
    <property type="entry name" value="GGCT-like_sf"/>
</dbReference>
<organism evidence="3">
    <name type="scientific">Herbaspirillum huttiense subsp. nephrolepidis</name>
    <dbReference type="NCBI Taxonomy" id="3075126"/>
    <lineage>
        <taxon>Bacteria</taxon>
        <taxon>Pseudomonadati</taxon>
        <taxon>Pseudomonadota</taxon>
        <taxon>Betaproteobacteria</taxon>
        <taxon>Burkholderiales</taxon>
        <taxon>Oxalobacteraceae</taxon>
        <taxon>Herbaspirillum</taxon>
    </lineage>
</organism>
<gene>
    <name evidence="3" type="ORF">RJN63_12690</name>
</gene>
<proteinExistence type="predicted"/>
<reference evidence="3" key="1">
    <citation type="submission" date="2023-02" db="EMBL/GenBank/DDBJ databases">
        <title>Description of Herbaspirillum huttiense subsp. nephrolepsisexaltata and Herbaspirillum huttiense subsp. lycopersicon.</title>
        <authorList>
            <person name="Poudel M."/>
            <person name="Sharma A."/>
            <person name="Goss E."/>
            <person name="Tapia J.H."/>
            <person name="Harmon C.M."/>
            <person name="Jones J.B."/>
        </authorList>
    </citation>
    <scope>NUCLEOTIDE SEQUENCE</scope>
    <source>
        <strain evidence="3">NC40101</strain>
    </source>
</reference>
<dbReference type="Gene3D" id="3.10.490.10">
    <property type="entry name" value="Gamma-glutamyl cyclotransferase-like"/>
    <property type="match status" value="1"/>
</dbReference>
<dbReference type="GO" id="GO:0005737">
    <property type="term" value="C:cytoplasm"/>
    <property type="evidence" value="ECO:0007669"/>
    <property type="project" value="TreeGrafter"/>
</dbReference>
<dbReference type="InterPro" id="IPR013024">
    <property type="entry name" value="GGCT-like"/>
</dbReference>
<dbReference type="SUPFAM" id="SSF110857">
    <property type="entry name" value="Gamma-glutamyl cyclotransferase-like"/>
    <property type="match status" value="1"/>
</dbReference>
<dbReference type="RefSeq" id="WP_310837596.1">
    <property type="nucleotide sequence ID" value="NZ_JAVLSM010000007.1"/>
</dbReference>
<dbReference type="InterPro" id="IPR006840">
    <property type="entry name" value="ChaC"/>
</dbReference>
<sequence length="185" mass="21014">MHETLARRPKNEPIWLFAYGSLICNPIFEFDESSLAALEGWHRSFCIRLVLARGSIEQPGRMLALEPGGSTVGVALRLREQDLEQELRMVWMREMVGGVYRPEWSSITLEDGRTAQAIIFAANRDNDLYEEDASPDTVTTVIAAAHGRLGSNQDYVLQLDKALQRHGIEDIYIRELAERLLENRS</sequence>
<evidence type="ECO:0000256" key="2">
    <source>
        <dbReference type="ARBA" id="ARBA00023239"/>
    </source>
</evidence>
<dbReference type="PANTHER" id="PTHR12192">
    <property type="entry name" value="CATION TRANSPORT PROTEIN CHAC-RELATED"/>
    <property type="match status" value="1"/>
</dbReference>
<comment type="caution">
    <text evidence="3">The sequence shown here is derived from an EMBL/GenBank/DDBJ whole genome shotgun (WGS) entry which is preliminary data.</text>
</comment>
<dbReference type="GO" id="GO:0006751">
    <property type="term" value="P:glutathione catabolic process"/>
    <property type="evidence" value="ECO:0007669"/>
    <property type="project" value="InterPro"/>
</dbReference>
<dbReference type="AlphaFoldDB" id="A0AAE4GB31"/>
<name>A0AAE4GB31_9BURK</name>
<dbReference type="GO" id="GO:0061928">
    <property type="term" value="F:glutathione specific gamma-glutamylcyclotransferase activity"/>
    <property type="evidence" value="ECO:0007669"/>
    <property type="project" value="UniProtKB-EC"/>
</dbReference>
<keyword evidence="2" id="KW-0456">Lyase</keyword>
<protein>
    <recommendedName>
        <fullName evidence="1">glutathione-specific gamma-glutamylcyclotransferase</fullName>
        <ecNumber evidence="1">4.3.2.7</ecNumber>
    </recommendedName>
</protein>